<protein>
    <submittedName>
        <fullName evidence="1">Uncharacterized protein</fullName>
    </submittedName>
</protein>
<evidence type="ECO:0000313" key="1">
    <source>
        <dbReference type="EMBL" id="AQS37088.1"/>
    </source>
</evidence>
<accession>A0A1S6HNJ9</accession>
<dbReference type="OrthoDB" id="6261006at2"/>
<dbReference type="EMBL" id="CP014782">
    <property type="protein sequence ID" value="AQS37088.1"/>
    <property type="molecule type" value="Genomic_DNA"/>
</dbReference>
<reference evidence="1 2" key="1">
    <citation type="submission" date="2016-03" db="EMBL/GenBank/DDBJ databases">
        <title>Complete genome sequence of Shewanella psychrophila WP2, a deep sea bacterium isolated from west Pacific sediment.</title>
        <authorList>
            <person name="Xu G."/>
            <person name="Jian H."/>
        </authorList>
    </citation>
    <scope>NUCLEOTIDE SEQUENCE [LARGE SCALE GENOMIC DNA]</scope>
    <source>
        <strain evidence="1 2">WP2</strain>
    </source>
</reference>
<dbReference type="STRING" id="225848.Sps_01928"/>
<dbReference type="Proteomes" id="UP000189545">
    <property type="component" value="Chromosome"/>
</dbReference>
<sequence>MKYLKVFFFVSLWFAADDASALDLSSSDKQHEFSVDTKIELDKFYDRDIIKFEFVKKNWELEFDGRNYKFNDISDVLQLETTIGKSDPLNSYSLYLIENKSVCYDVKGTQTESQDLVTVKVDGAEIKIGEGLSNLEFDGVGRVGKYSNFDVELNFKPVSLMDDYCKGIIKMSIELDL</sequence>
<gene>
    <name evidence="1" type="ORF">Sps_01928</name>
</gene>
<organism evidence="1 2">
    <name type="scientific">Shewanella psychrophila</name>
    <dbReference type="NCBI Taxonomy" id="225848"/>
    <lineage>
        <taxon>Bacteria</taxon>
        <taxon>Pseudomonadati</taxon>
        <taxon>Pseudomonadota</taxon>
        <taxon>Gammaproteobacteria</taxon>
        <taxon>Alteromonadales</taxon>
        <taxon>Shewanellaceae</taxon>
        <taxon>Shewanella</taxon>
    </lineage>
</organism>
<dbReference type="AlphaFoldDB" id="A0A1S6HNJ9"/>
<name>A0A1S6HNJ9_9GAMM</name>
<dbReference type="RefSeq" id="WP_077752300.1">
    <property type="nucleotide sequence ID" value="NZ_CP014782.1"/>
</dbReference>
<proteinExistence type="predicted"/>
<keyword evidence="2" id="KW-1185">Reference proteome</keyword>
<evidence type="ECO:0000313" key="2">
    <source>
        <dbReference type="Proteomes" id="UP000189545"/>
    </source>
</evidence>
<dbReference type="KEGG" id="spsw:Sps_01928"/>